<feature type="transmembrane region" description="Helical" evidence="10">
    <location>
        <begin position="495"/>
        <end position="518"/>
    </location>
</feature>
<feature type="region of interest" description="Disordered" evidence="9">
    <location>
        <begin position="48"/>
        <end position="85"/>
    </location>
</feature>
<proteinExistence type="inferred from homology"/>
<dbReference type="GO" id="GO:0008324">
    <property type="term" value="F:monoatomic cation transmembrane transporter activity"/>
    <property type="evidence" value="ECO:0007669"/>
    <property type="project" value="InterPro"/>
</dbReference>
<keyword evidence="8 10" id="KW-0472">Membrane</keyword>
<keyword evidence="3" id="KW-0813">Transport</keyword>
<dbReference type="PANTHER" id="PTHR16228:SF7">
    <property type="entry name" value="SLC41A_MGTE INTEGRAL MEMBRANE DOMAIN-CONTAINING PROTEIN"/>
    <property type="match status" value="1"/>
</dbReference>
<feature type="region of interest" description="Disordered" evidence="9">
    <location>
        <begin position="109"/>
        <end position="135"/>
    </location>
</feature>
<feature type="region of interest" description="Disordered" evidence="9">
    <location>
        <begin position="219"/>
        <end position="240"/>
    </location>
</feature>
<accession>A0A139AX44</accession>
<gene>
    <name evidence="12" type="ORF">M427DRAFT_496663</name>
</gene>
<evidence type="ECO:0000256" key="9">
    <source>
        <dbReference type="SAM" id="MobiDB-lite"/>
    </source>
</evidence>
<keyword evidence="4 10" id="KW-0812">Transmembrane</keyword>
<feature type="region of interest" description="Disordered" evidence="9">
    <location>
        <begin position="1"/>
        <end position="34"/>
    </location>
</feature>
<evidence type="ECO:0000256" key="4">
    <source>
        <dbReference type="ARBA" id="ARBA00022692"/>
    </source>
</evidence>
<dbReference type="OrthoDB" id="666972at2759"/>
<dbReference type="Pfam" id="PF01769">
    <property type="entry name" value="MgtE"/>
    <property type="match status" value="1"/>
</dbReference>
<protein>
    <recommendedName>
        <fullName evidence="11">SLC41A/MgtE integral membrane domain-containing protein</fullName>
    </recommendedName>
</protein>
<feature type="compositionally biased region" description="Polar residues" evidence="9">
    <location>
        <begin position="197"/>
        <end position="207"/>
    </location>
</feature>
<dbReference type="SUPFAM" id="SSF161093">
    <property type="entry name" value="MgtE membrane domain-like"/>
    <property type="match status" value="1"/>
</dbReference>
<feature type="compositionally biased region" description="Basic and acidic residues" evidence="9">
    <location>
        <begin position="109"/>
        <end position="120"/>
    </location>
</feature>
<feature type="compositionally biased region" description="Acidic residues" evidence="9">
    <location>
        <begin position="222"/>
        <end position="240"/>
    </location>
</feature>
<evidence type="ECO:0000259" key="11">
    <source>
        <dbReference type="Pfam" id="PF01769"/>
    </source>
</evidence>
<dbReference type="EMBL" id="KQ965733">
    <property type="protein sequence ID" value="KXS21312.1"/>
    <property type="molecule type" value="Genomic_DNA"/>
</dbReference>
<feature type="domain" description="SLC41A/MgtE integral membrane" evidence="11">
    <location>
        <begin position="368"/>
        <end position="512"/>
    </location>
</feature>
<feature type="region of interest" description="Disordered" evidence="9">
    <location>
        <begin position="172"/>
        <end position="207"/>
    </location>
</feature>
<feature type="compositionally biased region" description="Low complexity" evidence="9">
    <location>
        <begin position="1"/>
        <end position="14"/>
    </location>
</feature>
<organism evidence="12 13">
    <name type="scientific">Gonapodya prolifera (strain JEL478)</name>
    <name type="common">Monoblepharis prolifera</name>
    <dbReference type="NCBI Taxonomy" id="1344416"/>
    <lineage>
        <taxon>Eukaryota</taxon>
        <taxon>Fungi</taxon>
        <taxon>Fungi incertae sedis</taxon>
        <taxon>Chytridiomycota</taxon>
        <taxon>Chytridiomycota incertae sedis</taxon>
        <taxon>Monoblepharidomycetes</taxon>
        <taxon>Monoblepharidales</taxon>
        <taxon>Gonapodyaceae</taxon>
        <taxon>Gonapodya</taxon>
    </lineage>
</organism>
<reference evidence="12 13" key="1">
    <citation type="journal article" date="2015" name="Genome Biol. Evol.">
        <title>Phylogenomic analyses indicate that early fungi evolved digesting cell walls of algal ancestors of land plants.</title>
        <authorList>
            <person name="Chang Y."/>
            <person name="Wang S."/>
            <person name="Sekimoto S."/>
            <person name="Aerts A.L."/>
            <person name="Choi C."/>
            <person name="Clum A."/>
            <person name="LaButti K.M."/>
            <person name="Lindquist E.A."/>
            <person name="Yee Ngan C."/>
            <person name="Ohm R.A."/>
            <person name="Salamov A.A."/>
            <person name="Grigoriev I.V."/>
            <person name="Spatafora J.W."/>
            <person name="Berbee M.L."/>
        </authorList>
    </citation>
    <scope>NUCLEOTIDE SEQUENCE [LARGE SCALE GENOMIC DNA]</scope>
    <source>
        <strain evidence="12 13">JEL478</strain>
    </source>
</reference>
<evidence type="ECO:0000256" key="8">
    <source>
        <dbReference type="ARBA" id="ARBA00023136"/>
    </source>
</evidence>
<feature type="transmembrane region" description="Helical" evidence="10">
    <location>
        <begin position="457"/>
        <end position="483"/>
    </location>
</feature>
<evidence type="ECO:0000313" key="12">
    <source>
        <dbReference type="EMBL" id="KXS21312.1"/>
    </source>
</evidence>
<sequence>MERSASAASRPGASNVPGRLNIPSTLPAKASPTLDSSSSVLASLIALPTKNEQPPLIENEAERLRALPASRTTRPSRRASNAASSGVGVLFSRNPSLLGRLTGSISFRNNDRSGRIDQRRLNRSKSPLKSGMGHADSGALSLMSLFSPSTAKDDTKDGTDALLDVENVHGGFASPYDDAEDVKLNSSGDLPHRDLSDPNSADSDDTNNFVEMNLSYVAPEVATDDDDESDSDSDDDQMDDDAPALLEEVERGKVATTHLTSEELLQMIELDDAPDSNILQSYAPIVSDTSASTGRKGKTKMRSKTRFRPVSKWLWSLPPPFRISLPLFVECLPSMIISIIALVLAGYLLEVQERSFVFEKLPALTVLVPILLNLKGNLELNLAARLGSETARGNLKFGFAGVGVIGDRERANRSRVMKGNLLLLQLQAVVMGALAGVVARVFVAFTEKDSPNVTETMIIITSSVLAASVTAFVTGLLMIGLVVLAQWLKCDPDNVLIPVAAALGDLATLLVLGFSGQFLLLSETFFVDARGMGWASGLATHAIFAALALSAVPCFILVLKNQHVRHAITPISWLPFLVSVGISCSAGLLLEKFVGDFEALAVLVPILNGGIILDDMDVAEITAMVCAMVVDEKNGSRYTCVAIHHLHL</sequence>
<feature type="transmembrane region" description="Helical" evidence="10">
    <location>
        <begin position="327"/>
        <end position="349"/>
    </location>
</feature>
<comment type="subcellular location">
    <subcellularLocation>
        <location evidence="1">Membrane</location>
        <topology evidence="1">Multi-pass membrane protein</topology>
    </subcellularLocation>
</comment>
<evidence type="ECO:0000256" key="1">
    <source>
        <dbReference type="ARBA" id="ARBA00004141"/>
    </source>
</evidence>
<feature type="transmembrane region" description="Helical" evidence="10">
    <location>
        <begin position="421"/>
        <end position="445"/>
    </location>
</feature>
<evidence type="ECO:0000256" key="2">
    <source>
        <dbReference type="ARBA" id="ARBA00009749"/>
    </source>
</evidence>
<dbReference type="AlphaFoldDB" id="A0A139AX44"/>
<comment type="similarity">
    <text evidence="2">Belongs to the SLC41A transporter family.</text>
</comment>
<dbReference type="Proteomes" id="UP000070544">
    <property type="component" value="Unassembled WGS sequence"/>
</dbReference>
<evidence type="ECO:0000256" key="5">
    <source>
        <dbReference type="ARBA" id="ARBA00022842"/>
    </source>
</evidence>
<feature type="transmembrane region" description="Helical" evidence="10">
    <location>
        <begin position="538"/>
        <end position="559"/>
    </location>
</feature>
<feature type="transmembrane region" description="Helical" evidence="10">
    <location>
        <begin position="571"/>
        <end position="590"/>
    </location>
</feature>
<dbReference type="InterPro" id="IPR036739">
    <property type="entry name" value="SLC41_membr_dom_sf"/>
</dbReference>
<evidence type="ECO:0000313" key="13">
    <source>
        <dbReference type="Proteomes" id="UP000070544"/>
    </source>
</evidence>
<keyword evidence="5" id="KW-0460">Magnesium</keyword>
<dbReference type="InterPro" id="IPR006667">
    <property type="entry name" value="SLC41_membr_dom"/>
</dbReference>
<dbReference type="GO" id="GO:0005886">
    <property type="term" value="C:plasma membrane"/>
    <property type="evidence" value="ECO:0007669"/>
    <property type="project" value="TreeGrafter"/>
</dbReference>
<evidence type="ECO:0000256" key="3">
    <source>
        <dbReference type="ARBA" id="ARBA00022448"/>
    </source>
</evidence>
<evidence type="ECO:0000256" key="6">
    <source>
        <dbReference type="ARBA" id="ARBA00022989"/>
    </source>
</evidence>
<keyword evidence="6 10" id="KW-1133">Transmembrane helix</keyword>
<name>A0A139AX44_GONPJ</name>
<dbReference type="PANTHER" id="PTHR16228">
    <property type="entry name" value="DIVALENT CATION TRANSPORTER SOLUTE CARRIER FAMILY 41"/>
    <property type="match status" value="1"/>
</dbReference>
<keyword evidence="13" id="KW-1185">Reference proteome</keyword>
<feature type="compositionally biased region" description="Low complexity" evidence="9">
    <location>
        <begin position="68"/>
        <end position="85"/>
    </location>
</feature>
<dbReference type="InterPro" id="IPR045349">
    <property type="entry name" value="SLC41A1-3"/>
</dbReference>
<evidence type="ECO:0000256" key="10">
    <source>
        <dbReference type="SAM" id="Phobius"/>
    </source>
</evidence>
<dbReference type="Gene3D" id="1.10.357.20">
    <property type="entry name" value="SLC41 divalent cation transporters, integral membrane domain"/>
    <property type="match status" value="1"/>
</dbReference>
<keyword evidence="7" id="KW-0406">Ion transport</keyword>
<evidence type="ECO:0000256" key="7">
    <source>
        <dbReference type="ARBA" id="ARBA00023065"/>
    </source>
</evidence>